<protein>
    <submittedName>
        <fullName evidence="3">Uncharacterized protein</fullName>
    </submittedName>
</protein>
<feature type="transmembrane region" description="Helical" evidence="2">
    <location>
        <begin position="116"/>
        <end position="137"/>
    </location>
</feature>
<evidence type="ECO:0000256" key="2">
    <source>
        <dbReference type="SAM" id="Phobius"/>
    </source>
</evidence>
<reference evidence="3 4" key="1">
    <citation type="submission" date="2024-10" db="EMBL/GenBank/DDBJ databases">
        <title>Updated reference genomes for cyclostephanoid diatoms.</title>
        <authorList>
            <person name="Roberts W.R."/>
            <person name="Alverson A.J."/>
        </authorList>
    </citation>
    <scope>NUCLEOTIDE SEQUENCE [LARGE SCALE GENOMIC DNA]</scope>
    <source>
        <strain evidence="3 4">AJA232-27</strain>
    </source>
</reference>
<feature type="compositionally biased region" description="Basic and acidic residues" evidence="1">
    <location>
        <begin position="55"/>
        <end position="79"/>
    </location>
</feature>
<accession>A0ABD3MDR8</accession>
<feature type="transmembrane region" description="Helical" evidence="2">
    <location>
        <begin position="157"/>
        <end position="181"/>
    </location>
</feature>
<name>A0ABD3MDR8_9STRA</name>
<keyword evidence="2" id="KW-0472">Membrane</keyword>
<feature type="compositionally biased region" description="Pro residues" evidence="1">
    <location>
        <begin position="80"/>
        <end position="90"/>
    </location>
</feature>
<feature type="compositionally biased region" description="Low complexity" evidence="1">
    <location>
        <begin position="35"/>
        <end position="47"/>
    </location>
</feature>
<keyword evidence="2" id="KW-0812">Transmembrane</keyword>
<comment type="caution">
    <text evidence="3">The sequence shown here is derived from an EMBL/GenBank/DDBJ whole genome shotgun (WGS) entry which is preliminary data.</text>
</comment>
<evidence type="ECO:0000313" key="3">
    <source>
        <dbReference type="EMBL" id="KAL3761742.1"/>
    </source>
</evidence>
<proteinExistence type="predicted"/>
<keyword evidence="2" id="KW-1133">Transmembrane helix</keyword>
<evidence type="ECO:0000313" key="4">
    <source>
        <dbReference type="Proteomes" id="UP001530293"/>
    </source>
</evidence>
<organism evidence="3 4">
    <name type="scientific">Discostella pseudostelligera</name>
    <dbReference type="NCBI Taxonomy" id="259834"/>
    <lineage>
        <taxon>Eukaryota</taxon>
        <taxon>Sar</taxon>
        <taxon>Stramenopiles</taxon>
        <taxon>Ochrophyta</taxon>
        <taxon>Bacillariophyta</taxon>
        <taxon>Coscinodiscophyceae</taxon>
        <taxon>Thalassiosirophycidae</taxon>
        <taxon>Stephanodiscales</taxon>
        <taxon>Stephanodiscaceae</taxon>
        <taxon>Discostella</taxon>
    </lineage>
</organism>
<dbReference type="AlphaFoldDB" id="A0ABD3MDR8"/>
<feature type="transmembrane region" description="Helical" evidence="2">
    <location>
        <begin position="231"/>
        <end position="249"/>
    </location>
</feature>
<dbReference type="Proteomes" id="UP001530293">
    <property type="component" value="Unassembled WGS sequence"/>
</dbReference>
<evidence type="ECO:0000256" key="1">
    <source>
        <dbReference type="SAM" id="MobiDB-lite"/>
    </source>
</evidence>
<feature type="compositionally biased region" description="Pro residues" evidence="1">
    <location>
        <begin position="9"/>
        <end position="34"/>
    </location>
</feature>
<sequence length="256" mass="28751">MPQMFGVPYPMPMPMPTPAPMYSPYPPYPPPPPSSFGCPYPQQQQQPRVIVISDEPPKPQPKKEEKKEEKKKEEKKKEAPPVPPPMPPPVIEKKKEPEPEEDEGPQQFSKFSITSVIMFFVAVIFSVVCIFKTYEAFDLYEAGVDTGDEHYSITRTVAISTGGASVLSFTIATFCSFYAGMRHRHDGHGDGHCCLDGFIIAGWVVYCIAFINDLIILVLAFDEDNVVYPEVVWSALVVSIFAWMLMFGFSEMARRG</sequence>
<gene>
    <name evidence="3" type="ORF">ACHAWU_001258</name>
</gene>
<feature type="region of interest" description="Disordered" evidence="1">
    <location>
        <begin position="1"/>
        <end position="106"/>
    </location>
</feature>
<feature type="transmembrane region" description="Helical" evidence="2">
    <location>
        <begin position="193"/>
        <end position="219"/>
    </location>
</feature>
<dbReference type="EMBL" id="JALLBG020000147">
    <property type="protein sequence ID" value="KAL3761742.1"/>
    <property type="molecule type" value="Genomic_DNA"/>
</dbReference>
<keyword evidence="4" id="KW-1185">Reference proteome</keyword>